<feature type="compositionally biased region" description="Polar residues" evidence="1">
    <location>
        <begin position="190"/>
        <end position="206"/>
    </location>
</feature>
<feature type="compositionally biased region" description="Polar residues" evidence="1">
    <location>
        <begin position="241"/>
        <end position="257"/>
    </location>
</feature>
<dbReference type="AlphaFoldDB" id="A0A9W4SD53"/>
<comment type="caution">
    <text evidence="2">The sequence shown here is derived from an EMBL/GenBank/DDBJ whole genome shotgun (WGS) entry which is preliminary data.</text>
</comment>
<evidence type="ECO:0000313" key="3">
    <source>
        <dbReference type="Proteomes" id="UP001153678"/>
    </source>
</evidence>
<dbReference type="EMBL" id="CAMKVN010000132">
    <property type="protein sequence ID" value="CAI2164120.1"/>
    <property type="molecule type" value="Genomic_DNA"/>
</dbReference>
<dbReference type="Proteomes" id="UP001153678">
    <property type="component" value="Unassembled WGS sequence"/>
</dbReference>
<dbReference type="OrthoDB" id="2403806at2759"/>
<sequence>MGISYNTMWFTIDNIDTSFEEVTFESSDESSQNFTAATFLTIENLLVQEFLLFIWKSKVISLGVAQKTILICWPCRRSFQRNLANRYVSSAGIPFGEKNQTNASRFINRRKISNNRGTVKEYYLDTYFIDQLKLVKRKFRKKRRDYEELEQLPPLEDDLNVNEQDYENSLMERVKTSLVDNSNDKERTRTSSYNYHRNGSSSSPSMIQIIEPPPVNERDNDISDDTIRKSKYSRRSRNSSLGIDNVNNPAANGSISKSSRRRTNSLPLLNFDE</sequence>
<accession>A0A9W4SD53</accession>
<feature type="compositionally biased region" description="Basic and acidic residues" evidence="1">
    <location>
        <begin position="216"/>
        <end position="228"/>
    </location>
</feature>
<evidence type="ECO:0000313" key="2">
    <source>
        <dbReference type="EMBL" id="CAI2164120.1"/>
    </source>
</evidence>
<reference evidence="2" key="1">
    <citation type="submission" date="2022-08" db="EMBL/GenBank/DDBJ databases">
        <authorList>
            <person name="Kallberg Y."/>
            <person name="Tangrot J."/>
            <person name="Rosling A."/>
        </authorList>
    </citation>
    <scope>NUCLEOTIDE SEQUENCE</scope>
    <source>
        <strain evidence="2">Wild A</strain>
    </source>
</reference>
<organism evidence="2 3">
    <name type="scientific">Funneliformis geosporum</name>
    <dbReference type="NCBI Taxonomy" id="1117311"/>
    <lineage>
        <taxon>Eukaryota</taxon>
        <taxon>Fungi</taxon>
        <taxon>Fungi incertae sedis</taxon>
        <taxon>Mucoromycota</taxon>
        <taxon>Glomeromycotina</taxon>
        <taxon>Glomeromycetes</taxon>
        <taxon>Glomerales</taxon>
        <taxon>Glomeraceae</taxon>
        <taxon>Funneliformis</taxon>
    </lineage>
</organism>
<evidence type="ECO:0000256" key="1">
    <source>
        <dbReference type="SAM" id="MobiDB-lite"/>
    </source>
</evidence>
<proteinExistence type="predicted"/>
<protein>
    <submittedName>
        <fullName evidence="2">15086_t:CDS:1</fullName>
    </submittedName>
</protein>
<keyword evidence="3" id="KW-1185">Reference proteome</keyword>
<name>A0A9W4SD53_9GLOM</name>
<gene>
    <name evidence="2" type="ORF">FWILDA_LOCUS1407</name>
</gene>
<feature type="region of interest" description="Disordered" evidence="1">
    <location>
        <begin position="172"/>
        <end position="273"/>
    </location>
</feature>